<evidence type="ECO:0000313" key="4">
    <source>
        <dbReference type="Proteomes" id="UP000324767"/>
    </source>
</evidence>
<keyword evidence="1" id="KW-0378">Hydrolase</keyword>
<evidence type="ECO:0000256" key="1">
    <source>
        <dbReference type="ARBA" id="ARBA00022801"/>
    </source>
</evidence>
<dbReference type="InterPro" id="IPR016035">
    <property type="entry name" value="Acyl_Trfase/lysoPLipase"/>
</dbReference>
<dbReference type="Gene3D" id="3.40.1090.10">
    <property type="entry name" value="Cytosolic phospholipase A2 catalytic domain"/>
    <property type="match status" value="1"/>
</dbReference>
<comment type="caution">
    <text evidence="3">The sequence shown here is derived from an EMBL/GenBank/DDBJ whole genome shotgun (WGS) entry which is preliminary data.</text>
</comment>
<dbReference type="GO" id="GO:0019369">
    <property type="term" value="P:arachidonate metabolic process"/>
    <property type="evidence" value="ECO:0007669"/>
    <property type="project" value="TreeGrafter"/>
</dbReference>
<dbReference type="AlphaFoldDB" id="A0A5M8PNC3"/>
<dbReference type="EMBL" id="VXIT01000009">
    <property type="protein sequence ID" value="KAA6410483.1"/>
    <property type="molecule type" value="Genomic_DNA"/>
</dbReference>
<dbReference type="OrthoDB" id="1658288at2759"/>
<name>A0A5M8PNC3_9LECA</name>
<dbReference type="Proteomes" id="UP000324767">
    <property type="component" value="Unassembled WGS sequence"/>
</dbReference>
<organism evidence="3 4">
    <name type="scientific">Lasallia pustulata</name>
    <dbReference type="NCBI Taxonomy" id="136370"/>
    <lineage>
        <taxon>Eukaryota</taxon>
        <taxon>Fungi</taxon>
        <taxon>Dikarya</taxon>
        <taxon>Ascomycota</taxon>
        <taxon>Pezizomycotina</taxon>
        <taxon>Lecanoromycetes</taxon>
        <taxon>OSLEUM clade</taxon>
        <taxon>Umbilicariomycetidae</taxon>
        <taxon>Umbilicariales</taxon>
        <taxon>Umbilicariaceae</taxon>
        <taxon>Lasallia</taxon>
    </lineage>
</organism>
<dbReference type="GO" id="GO:0016042">
    <property type="term" value="P:lipid catabolic process"/>
    <property type="evidence" value="ECO:0007669"/>
    <property type="project" value="UniProtKB-KW"/>
</dbReference>
<sequence>MIGRLRMTIYEALDAYKTFAPQIFGRQKLQCSILSFIFGGAGIAWLDGGNLDKAVQQMLQSKDLEASLSMEESDDPSCRVFLSTVGAQFLHGELIRSYEPQQIGQQNYDCTVWDAAKATTATLVILRPMTLSAPSAPGDKFVGGGMPQLQENNPINQVIDEAQIIWPGRQFGCIVSVGTGCTNLKPLNPKLEFHELTKTLIVIAADAKTTEGEVLETKLGGDLETSKKYFRFGVEDEIDDISLSAFERGPWMEVKAMRFLEGQAEKITACAKSLVHPTPVAC</sequence>
<dbReference type="PANTHER" id="PTHR24185">
    <property type="entry name" value="CALCIUM-INDEPENDENT PHOSPHOLIPASE A2-GAMMA"/>
    <property type="match status" value="1"/>
</dbReference>
<dbReference type="PANTHER" id="PTHR24185:SF1">
    <property type="entry name" value="CALCIUM-INDEPENDENT PHOSPHOLIPASE A2-GAMMA"/>
    <property type="match status" value="1"/>
</dbReference>
<dbReference type="SUPFAM" id="SSF52151">
    <property type="entry name" value="FabD/lysophospholipase-like"/>
    <property type="match status" value="1"/>
</dbReference>
<evidence type="ECO:0000313" key="3">
    <source>
        <dbReference type="EMBL" id="KAA6410483.1"/>
    </source>
</evidence>
<dbReference type="GO" id="GO:0016020">
    <property type="term" value="C:membrane"/>
    <property type="evidence" value="ECO:0007669"/>
    <property type="project" value="TreeGrafter"/>
</dbReference>
<keyword evidence="2" id="KW-0442">Lipid degradation</keyword>
<keyword evidence="2" id="KW-0443">Lipid metabolism</keyword>
<evidence type="ECO:0000256" key="2">
    <source>
        <dbReference type="ARBA" id="ARBA00022963"/>
    </source>
</evidence>
<protein>
    <recommendedName>
        <fullName evidence="5">PNPLA domain-containing protein</fullName>
    </recommendedName>
</protein>
<reference evidence="3 4" key="1">
    <citation type="submission" date="2019-09" db="EMBL/GenBank/DDBJ databases">
        <title>The hologenome of the rock-dwelling lichen Lasallia pustulata.</title>
        <authorList>
            <person name="Greshake Tzovaras B."/>
            <person name="Segers F."/>
            <person name="Bicker A."/>
            <person name="Dal Grande F."/>
            <person name="Otte J."/>
            <person name="Hankeln T."/>
            <person name="Schmitt I."/>
            <person name="Ebersberger I."/>
        </authorList>
    </citation>
    <scope>NUCLEOTIDE SEQUENCE [LARGE SCALE GENOMIC DNA]</scope>
    <source>
        <strain evidence="3">A1-1</strain>
    </source>
</reference>
<gene>
    <name evidence="3" type="ORF">FRX48_05905</name>
</gene>
<evidence type="ECO:0008006" key="5">
    <source>
        <dbReference type="Google" id="ProtNLM"/>
    </source>
</evidence>
<accession>A0A5M8PNC3</accession>
<proteinExistence type="predicted"/>
<dbReference type="GO" id="GO:0047499">
    <property type="term" value="F:calcium-independent phospholipase A2 activity"/>
    <property type="evidence" value="ECO:0007669"/>
    <property type="project" value="TreeGrafter"/>
</dbReference>